<reference evidence="8" key="1">
    <citation type="journal article" date="2019" name="Int. J. Syst. Evol. Microbiol.">
        <title>The Global Catalogue of Microorganisms (GCM) 10K type strain sequencing project: providing services to taxonomists for standard genome sequencing and annotation.</title>
        <authorList>
            <consortium name="The Broad Institute Genomics Platform"/>
            <consortium name="The Broad Institute Genome Sequencing Center for Infectious Disease"/>
            <person name="Wu L."/>
            <person name="Ma J."/>
        </authorList>
    </citation>
    <scope>NUCLEOTIDE SEQUENCE [LARGE SCALE GENOMIC DNA]</scope>
    <source>
        <strain evidence="8">JCM 16898</strain>
    </source>
</reference>
<sequence length="210" mass="22085">MTGLRADARRSEAALVAAARKAVAEVGLEVSTNEIVKRAGVGPGTFYRRFPSRQALLETILLEVVGELETKAQAALEDPDPARGFARLLRAFTLSQVENRGLSDALAAHGGSPEADAKRERLRDLLRQATERAQRSGAVRPDLSWADVPFLAAAAAGMPLNCLDLQAGSGQRDRVLAVLLAGTANSGPHLPGQPATFAAAAESTTAPQRT</sequence>
<evidence type="ECO:0000259" key="6">
    <source>
        <dbReference type="PROSITE" id="PS50977"/>
    </source>
</evidence>
<feature type="compositionally biased region" description="Low complexity" evidence="5">
    <location>
        <begin position="195"/>
        <end position="210"/>
    </location>
</feature>
<dbReference type="Proteomes" id="UP001500689">
    <property type="component" value="Unassembled WGS sequence"/>
</dbReference>
<evidence type="ECO:0000313" key="7">
    <source>
        <dbReference type="EMBL" id="GAA3581086.1"/>
    </source>
</evidence>
<organism evidence="7 8">
    <name type="scientific">Amycolatopsis ultiminotia</name>
    <dbReference type="NCBI Taxonomy" id="543629"/>
    <lineage>
        <taxon>Bacteria</taxon>
        <taxon>Bacillati</taxon>
        <taxon>Actinomycetota</taxon>
        <taxon>Actinomycetes</taxon>
        <taxon>Pseudonocardiales</taxon>
        <taxon>Pseudonocardiaceae</taxon>
        <taxon>Amycolatopsis</taxon>
    </lineage>
</organism>
<dbReference type="Gene3D" id="1.10.357.10">
    <property type="entry name" value="Tetracycline Repressor, domain 2"/>
    <property type="match status" value="1"/>
</dbReference>
<dbReference type="InterPro" id="IPR049445">
    <property type="entry name" value="TetR_SbtR-like_C"/>
</dbReference>
<evidence type="ECO:0000256" key="1">
    <source>
        <dbReference type="ARBA" id="ARBA00023015"/>
    </source>
</evidence>
<dbReference type="PANTHER" id="PTHR30055">
    <property type="entry name" value="HTH-TYPE TRANSCRIPTIONAL REGULATOR RUTR"/>
    <property type="match status" value="1"/>
</dbReference>
<dbReference type="SUPFAM" id="SSF46689">
    <property type="entry name" value="Homeodomain-like"/>
    <property type="match status" value="1"/>
</dbReference>
<evidence type="ECO:0000256" key="2">
    <source>
        <dbReference type="ARBA" id="ARBA00023125"/>
    </source>
</evidence>
<proteinExistence type="predicted"/>
<dbReference type="InterPro" id="IPR001647">
    <property type="entry name" value="HTH_TetR"/>
</dbReference>
<gene>
    <name evidence="7" type="ORF">GCM10022222_77220</name>
</gene>
<dbReference type="InterPro" id="IPR050109">
    <property type="entry name" value="HTH-type_TetR-like_transc_reg"/>
</dbReference>
<dbReference type="Pfam" id="PF21597">
    <property type="entry name" value="TetR_C_43"/>
    <property type="match status" value="1"/>
</dbReference>
<dbReference type="PROSITE" id="PS50977">
    <property type="entry name" value="HTH_TETR_2"/>
    <property type="match status" value="1"/>
</dbReference>
<feature type="domain" description="HTH tetR-type" evidence="6">
    <location>
        <begin position="9"/>
        <end position="68"/>
    </location>
</feature>
<dbReference type="PANTHER" id="PTHR30055:SF234">
    <property type="entry name" value="HTH-TYPE TRANSCRIPTIONAL REGULATOR BETI"/>
    <property type="match status" value="1"/>
</dbReference>
<comment type="caution">
    <text evidence="7">The sequence shown here is derived from an EMBL/GenBank/DDBJ whole genome shotgun (WGS) entry which is preliminary data.</text>
</comment>
<dbReference type="PRINTS" id="PR00455">
    <property type="entry name" value="HTHTETR"/>
</dbReference>
<dbReference type="InterPro" id="IPR009057">
    <property type="entry name" value="Homeodomain-like_sf"/>
</dbReference>
<evidence type="ECO:0000256" key="3">
    <source>
        <dbReference type="ARBA" id="ARBA00023163"/>
    </source>
</evidence>
<dbReference type="Pfam" id="PF00440">
    <property type="entry name" value="TetR_N"/>
    <property type="match status" value="1"/>
</dbReference>
<evidence type="ECO:0000313" key="8">
    <source>
        <dbReference type="Proteomes" id="UP001500689"/>
    </source>
</evidence>
<keyword evidence="2 4" id="KW-0238">DNA-binding</keyword>
<dbReference type="RefSeq" id="WP_344868320.1">
    <property type="nucleotide sequence ID" value="NZ_BAAAZN010000025.1"/>
</dbReference>
<name>A0ABP6YCN7_9PSEU</name>
<dbReference type="EMBL" id="BAAAZN010000025">
    <property type="protein sequence ID" value="GAA3581086.1"/>
    <property type="molecule type" value="Genomic_DNA"/>
</dbReference>
<keyword evidence="3" id="KW-0804">Transcription</keyword>
<feature type="DNA-binding region" description="H-T-H motif" evidence="4">
    <location>
        <begin position="31"/>
        <end position="50"/>
    </location>
</feature>
<keyword evidence="8" id="KW-1185">Reference proteome</keyword>
<accession>A0ABP6YCN7</accession>
<keyword evidence="1" id="KW-0805">Transcription regulation</keyword>
<dbReference type="InterPro" id="IPR036271">
    <property type="entry name" value="Tet_transcr_reg_TetR-rel_C_sf"/>
</dbReference>
<dbReference type="SUPFAM" id="SSF48498">
    <property type="entry name" value="Tetracyclin repressor-like, C-terminal domain"/>
    <property type="match status" value="1"/>
</dbReference>
<evidence type="ECO:0000256" key="4">
    <source>
        <dbReference type="PROSITE-ProRule" id="PRU00335"/>
    </source>
</evidence>
<protein>
    <recommendedName>
        <fullName evidence="6">HTH tetR-type domain-containing protein</fullName>
    </recommendedName>
</protein>
<feature type="region of interest" description="Disordered" evidence="5">
    <location>
        <begin position="188"/>
        <end position="210"/>
    </location>
</feature>
<evidence type="ECO:0000256" key="5">
    <source>
        <dbReference type="SAM" id="MobiDB-lite"/>
    </source>
</evidence>